<dbReference type="InterPro" id="IPR017946">
    <property type="entry name" value="PLC-like_Pdiesterase_TIM-brl"/>
</dbReference>
<dbReference type="CDD" id="cd08566">
    <property type="entry name" value="GDPD_AtGDE_like"/>
    <property type="match status" value="1"/>
</dbReference>
<feature type="signal peptide" evidence="1">
    <location>
        <begin position="1"/>
        <end position="20"/>
    </location>
</feature>
<gene>
    <name evidence="3" type="ORF">SAMN05660909_03379</name>
</gene>
<dbReference type="InterPro" id="IPR030395">
    <property type="entry name" value="GP_PDE_dom"/>
</dbReference>
<feature type="domain" description="GP-PDE" evidence="2">
    <location>
        <begin position="30"/>
        <end position="259"/>
    </location>
</feature>
<dbReference type="EMBL" id="FNRL01000015">
    <property type="protein sequence ID" value="SEA77375.1"/>
    <property type="molecule type" value="Genomic_DNA"/>
</dbReference>
<name>A0A1H4DX50_9BACT</name>
<organism evidence="3 4">
    <name type="scientific">Chitinophaga terrae</name>
    <name type="common">ex Kim and Jung 2007</name>
    <dbReference type="NCBI Taxonomy" id="408074"/>
    <lineage>
        <taxon>Bacteria</taxon>
        <taxon>Pseudomonadati</taxon>
        <taxon>Bacteroidota</taxon>
        <taxon>Chitinophagia</taxon>
        <taxon>Chitinophagales</taxon>
        <taxon>Chitinophagaceae</taxon>
        <taxon>Chitinophaga</taxon>
    </lineage>
</organism>
<keyword evidence="4" id="KW-1185">Reference proteome</keyword>
<dbReference type="GO" id="GO:0070291">
    <property type="term" value="P:N-acylethanolamine metabolic process"/>
    <property type="evidence" value="ECO:0007669"/>
    <property type="project" value="TreeGrafter"/>
</dbReference>
<sequence>MKKILLSAVAGLALICSAAAQTLPVTPHSFVVVAHRGNHLSVPENTVASIEAAISAGVDYAELDLRTTRDGKLVLMHNGTVDKMTNGKGRVDSLTFDEIRRLQVKSNDGKVYQVPTFEEALQACKGKLNIYLDFKDADVAETWRQIQAAGMEKQVVVYLNAKEQYKAWRKIAPGMPLMTSLPEQITTPEGLESFLKNVRISVLDNIADPAMIAVARKYNVAIWQDVQSESEGPAQWQEAIDRGIQGVQTDHPEALVRYLNSNGLRDGVVRK</sequence>
<dbReference type="PANTHER" id="PTHR46320">
    <property type="entry name" value="GLYCEROPHOSPHODIESTER PHOSPHODIESTERASE 1"/>
    <property type="match status" value="1"/>
</dbReference>
<dbReference type="Proteomes" id="UP000199656">
    <property type="component" value="Unassembled WGS sequence"/>
</dbReference>
<evidence type="ECO:0000313" key="3">
    <source>
        <dbReference type="EMBL" id="SEA77375.1"/>
    </source>
</evidence>
<evidence type="ECO:0000259" key="2">
    <source>
        <dbReference type="PROSITE" id="PS51704"/>
    </source>
</evidence>
<reference evidence="4" key="1">
    <citation type="submission" date="2016-10" db="EMBL/GenBank/DDBJ databases">
        <authorList>
            <person name="Varghese N."/>
            <person name="Submissions S."/>
        </authorList>
    </citation>
    <scope>NUCLEOTIDE SEQUENCE [LARGE SCALE GENOMIC DNA]</scope>
    <source>
        <strain evidence="4">DSM 23920</strain>
    </source>
</reference>
<dbReference type="PROSITE" id="PS51704">
    <property type="entry name" value="GP_PDE"/>
    <property type="match status" value="1"/>
</dbReference>
<dbReference type="AlphaFoldDB" id="A0A1H4DX50"/>
<dbReference type="Gene3D" id="3.20.20.190">
    <property type="entry name" value="Phosphatidylinositol (PI) phosphodiesterase"/>
    <property type="match status" value="1"/>
</dbReference>
<feature type="chain" id="PRO_5011558780" evidence="1">
    <location>
        <begin position="21"/>
        <end position="271"/>
    </location>
</feature>
<evidence type="ECO:0000256" key="1">
    <source>
        <dbReference type="SAM" id="SignalP"/>
    </source>
</evidence>
<dbReference type="GO" id="GO:0006580">
    <property type="term" value="P:ethanolamine metabolic process"/>
    <property type="evidence" value="ECO:0007669"/>
    <property type="project" value="TreeGrafter"/>
</dbReference>
<dbReference type="Pfam" id="PF03009">
    <property type="entry name" value="GDPD"/>
    <property type="match status" value="1"/>
</dbReference>
<dbReference type="GO" id="GO:0005886">
    <property type="term" value="C:plasma membrane"/>
    <property type="evidence" value="ECO:0007669"/>
    <property type="project" value="TreeGrafter"/>
</dbReference>
<keyword evidence="1" id="KW-0732">Signal</keyword>
<dbReference type="SUPFAM" id="SSF51695">
    <property type="entry name" value="PLC-like phosphodiesterases"/>
    <property type="match status" value="1"/>
</dbReference>
<evidence type="ECO:0000313" key="4">
    <source>
        <dbReference type="Proteomes" id="UP000199656"/>
    </source>
</evidence>
<protein>
    <submittedName>
        <fullName evidence="3">Glycerophosphoryl diester phosphodiesterase</fullName>
    </submittedName>
</protein>
<dbReference type="RefSeq" id="WP_089763116.1">
    <property type="nucleotide sequence ID" value="NZ_BKAT01000026.1"/>
</dbReference>
<dbReference type="GO" id="GO:0006644">
    <property type="term" value="P:phospholipid metabolic process"/>
    <property type="evidence" value="ECO:0007669"/>
    <property type="project" value="TreeGrafter"/>
</dbReference>
<dbReference type="OrthoDB" id="384721at2"/>
<dbReference type="STRING" id="408074.SAMN05660909_03379"/>
<dbReference type="PANTHER" id="PTHR46320:SF1">
    <property type="entry name" value="GLYCEROPHOSPHODIESTER PHOSPHODIESTERASE 1"/>
    <property type="match status" value="1"/>
</dbReference>
<dbReference type="GO" id="GO:0008889">
    <property type="term" value="F:glycerophosphodiester phosphodiesterase activity"/>
    <property type="evidence" value="ECO:0007669"/>
    <property type="project" value="TreeGrafter"/>
</dbReference>
<accession>A0A1H4DX50</accession>
<proteinExistence type="predicted"/>